<feature type="transmembrane region" description="Helical" evidence="4">
    <location>
        <begin position="235"/>
        <end position="257"/>
    </location>
</feature>
<protein>
    <submittedName>
        <fullName evidence="5">ATP/ADP translocase-like protein</fullName>
    </submittedName>
</protein>
<evidence type="ECO:0000256" key="1">
    <source>
        <dbReference type="ARBA" id="ARBA00022692"/>
    </source>
</evidence>
<evidence type="ECO:0000313" key="6">
    <source>
        <dbReference type="Proteomes" id="UP000515514"/>
    </source>
</evidence>
<dbReference type="Gene3D" id="1.20.1250.20">
    <property type="entry name" value="MFS general substrate transporter like domains"/>
    <property type="match status" value="2"/>
</dbReference>
<feature type="transmembrane region" description="Helical" evidence="4">
    <location>
        <begin position="112"/>
        <end position="130"/>
    </location>
</feature>
<feature type="transmembrane region" description="Helical" evidence="4">
    <location>
        <begin position="49"/>
        <end position="67"/>
    </location>
</feature>
<dbReference type="PANTHER" id="PTHR43596:SF1">
    <property type="entry name" value="ADP,ATP CARRIER PROTEIN"/>
    <property type="match status" value="1"/>
</dbReference>
<evidence type="ECO:0000256" key="3">
    <source>
        <dbReference type="ARBA" id="ARBA00023136"/>
    </source>
</evidence>
<dbReference type="KEGG" id="alti:ALE3EI_0338"/>
<feature type="transmembrane region" description="Helical" evidence="4">
    <location>
        <begin position="198"/>
        <end position="215"/>
    </location>
</feature>
<keyword evidence="2 4" id="KW-1133">Transmembrane helix</keyword>
<dbReference type="SUPFAM" id="SSF48371">
    <property type="entry name" value="ARM repeat"/>
    <property type="match status" value="1"/>
</dbReference>
<dbReference type="InterPro" id="IPR011701">
    <property type="entry name" value="MFS"/>
</dbReference>
<keyword evidence="1 4" id="KW-0812">Transmembrane</keyword>
<feature type="transmembrane region" description="Helical" evidence="4">
    <location>
        <begin position="357"/>
        <end position="376"/>
    </location>
</feature>
<dbReference type="InterPro" id="IPR016024">
    <property type="entry name" value="ARM-type_fold"/>
</dbReference>
<keyword evidence="3 4" id="KW-0472">Membrane</keyword>
<feature type="transmembrane region" description="Helical" evidence="4">
    <location>
        <begin position="79"/>
        <end position="100"/>
    </location>
</feature>
<evidence type="ECO:0000313" key="5">
    <source>
        <dbReference type="EMBL" id="QNJ96925.1"/>
    </source>
</evidence>
<keyword evidence="6" id="KW-1185">Reference proteome</keyword>
<dbReference type="GO" id="GO:0022857">
    <property type="term" value="F:transmembrane transporter activity"/>
    <property type="evidence" value="ECO:0007669"/>
    <property type="project" value="InterPro"/>
</dbReference>
<feature type="transmembrane region" description="Helical" evidence="4">
    <location>
        <begin position="20"/>
        <end position="37"/>
    </location>
</feature>
<name>A0A7G8PRF9_9FLAO</name>
<dbReference type="PANTHER" id="PTHR43596">
    <property type="entry name" value="ADP,ATP CARRIER PROTEIN"/>
    <property type="match status" value="1"/>
</dbReference>
<dbReference type="Pfam" id="PF07690">
    <property type="entry name" value="MFS_1"/>
    <property type="match status" value="1"/>
</dbReference>
<dbReference type="SUPFAM" id="SSF103473">
    <property type="entry name" value="MFS general substrate transporter"/>
    <property type="match status" value="1"/>
</dbReference>
<feature type="transmembrane region" description="Helical" evidence="4">
    <location>
        <begin position="142"/>
        <end position="162"/>
    </location>
</feature>
<reference evidence="5 6" key="1">
    <citation type="submission" date="2020-04" db="EMBL/GenBank/DDBJ databases">
        <title>Genome sequence of Altibacter aquimarinus strain ALE3EI.</title>
        <authorList>
            <person name="Oh H.-M."/>
            <person name="Jang D."/>
        </authorList>
    </citation>
    <scope>NUCLEOTIDE SEQUENCE [LARGE SCALE GENOMIC DNA]</scope>
    <source>
        <strain evidence="5 6">ALE3EI</strain>
    </source>
</reference>
<dbReference type="Gene3D" id="1.25.10.10">
    <property type="entry name" value="Leucine-rich Repeat Variant"/>
    <property type="match status" value="1"/>
</dbReference>
<accession>A0A7G8PRF9</accession>
<dbReference type="InterPro" id="IPR036259">
    <property type="entry name" value="MFS_trans_sf"/>
</dbReference>
<sequence>MVKPTINALFLSSLGAEHLPYGYILVAVVAIVASYFYNRGIKRYSLKTLTISTLVVFSLSFLLLSLLMNQGFLNDWVLYVYYLSVALFAVLVTSQFWIIANMVFNAREAKRLFGFIGAGAIAGGIFGGYLTTLLASSFGNKYVILSAAILILFCIPIIQAVWKIRILKLNRYIISQRKLPQRSTESTPLRVILSSKHLTFLAAIVGVGVIMAKLVDFQFSDFANKAIPDSDELASFFGFWFSTFNVIALLIQLFLTNRLLAWLGVTSNLLILPLGIAVGCLVFLTIPELWVLIIIKGMDGSLKQSVNKAGIELSILPIPLNIKNEAKSFIDVVVDSIATGFAGIMLILVVRRLELDTIYITVIILFFLFIWILLIYKLREAYFDSFRRNIQNSIKTDDTVKEKNSDKKTQSAISVLTQGSEAEILVLLSRLEEVRLKTFEPYILKLLDHPSMKIKAAVIKQLYYYKKGTAVNKIRELVSVEDDAVVYNAIEYLLHHTYLDDDSIFKAYLDHPVDYISQAALLSLAKESARNPKLASRFGLNNLIERKIRELSQNDNDLRKEEIAELLLAISYVGEPKYFSFISAHFNNKDPYVINHAIKAAGITLDESFIAPLINFLAEDEFRTEAKRSLQNYGVEIARTILKMDLAESLKPKVKQYVPQVIESFNNKEAYKVIMRLLKSKDVIIRMEAAKSLKVLKNNGLQVKIDQRQLTRIIIKESTFYKETIHAIALLKANMSAPNEIDADNNDALTDLFIAREHLHNMLMVQLEQSLESIFKLLSLKYDNVDIETAYFGLKSELYETKINAVEFLDNLLNARLKMNVLPLIEYHIVDNTEEGISSYEIPSLSEKRIFTKLLKNRGARIKIAVLRIIEYSQNRSYEKVVKSLLKHKNPKVSRAAGFAYQSLQN</sequence>
<feature type="transmembrane region" description="Helical" evidence="4">
    <location>
        <begin position="329"/>
        <end position="350"/>
    </location>
</feature>
<organism evidence="5 6">
    <name type="scientific">Constantimarinum furrinae</name>
    <dbReference type="NCBI Taxonomy" id="2562285"/>
    <lineage>
        <taxon>Bacteria</taxon>
        <taxon>Pseudomonadati</taxon>
        <taxon>Bacteroidota</taxon>
        <taxon>Flavobacteriia</taxon>
        <taxon>Flavobacteriales</taxon>
        <taxon>Flavobacteriaceae</taxon>
        <taxon>Altibacter/Constantimarinum group</taxon>
        <taxon>Constantimarinum</taxon>
    </lineage>
</organism>
<evidence type="ECO:0000256" key="4">
    <source>
        <dbReference type="SAM" id="Phobius"/>
    </source>
</evidence>
<evidence type="ECO:0000256" key="2">
    <source>
        <dbReference type="ARBA" id="ARBA00022989"/>
    </source>
</evidence>
<feature type="transmembrane region" description="Helical" evidence="4">
    <location>
        <begin position="269"/>
        <end position="295"/>
    </location>
</feature>
<dbReference type="AlphaFoldDB" id="A0A7G8PRF9"/>
<gene>
    <name evidence="5" type="ORF">ALE3EI_0338</name>
</gene>
<dbReference type="Proteomes" id="UP000515514">
    <property type="component" value="Chromosome"/>
</dbReference>
<proteinExistence type="predicted"/>
<dbReference type="InterPro" id="IPR011989">
    <property type="entry name" value="ARM-like"/>
</dbReference>
<dbReference type="EMBL" id="CP052909">
    <property type="protein sequence ID" value="QNJ96925.1"/>
    <property type="molecule type" value="Genomic_DNA"/>
</dbReference>